<proteinExistence type="predicted"/>
<evidence type="ECO:0000256" key="6">
    <source>
        <dbReference type="NCBIfam" id="TIGR01928"/>
    </source>
</evidence>
<evidence type="ECO:0000259" key="8">
    <source>
        <dbReference type="SMART" id="SM00922"/>
    </source>
</evidence>
<dbReference type="InterPro" id="IPR036849">
    <property type="entry name" value="Enolase-like_C_sf"/>
</dbReference>
<sequence length="389" mass="42861">MNNGRTRSPGTTMTMTVDRITLRLVTARLTHPFENRWQRYHTWTKLVVEVEGADPDGVSGIGRAECTAMETPFYNYETIETAWYVIERFLGPMLLAAGSSSPENCMRLWREVNGHEEAKGAVETALWDLQARLRGRPLCEELGGAVRPVPVGATAGIEPTVAELVENVARGVEAGYRRFRLKIRPGWDTVPVREIRTAFPDLPVIADANAAYDETHLDHLLALDGLGLLALEQPFPRHLLRTTAELQRRLETAICLDEQVHSLRETREAAELGAARMVNIKTGRVGGLAESVRIHDFCASAGIPTFVGGKWDQGIGRWTNVALATLPNMTEASDVGPSDTYYADDGTEPRLAFDTPGWVRPLPLPGTGTEPTGTLTVERAVELTKGDRR</sequence>
<dbReference type="GO" id="GO:0043748">
    <property type="term" value="F:O-succinylbenzoate synthase activity"/>
    <property type="evidence" value="ECO:0007669"/>
    <property type="project" value="UniProtKB-EC"/>
</dbReference>
<evidence type="ECO:0000256" key="5">
    <source>
        <dbReference type="ARBA" id="ARBA00029491"/>
    </source>
</evidence>
<dbReference type="PANTHER" id="PTHR48073">
    <property type="entry name" value="O-SUCCINYLBENZOATE SYNTHASE-RELATED"/>
    <property type="match status" value="1"/>
</dbReference>
<gene>
    <name evidence="9" type="primary">menC</name>
    <name evidence="9" type="ORF">NON19_25355</name>
</gene>
<dbReference type="Pfam" id="PF13378">
    <property type="entry name" value="MR_MLE_C"/>
    <property type="match status" value="1"/>
</dbReference>
<name>A0ABT1PM04_9ACTN</name>
<comment type="cofactor">
    <cofactor evidence="1">
        <name>a divalent metal cation</name>
        <dbReference type="ChEBI" id="CHEBI:60240"/>
    </cofactor>
</comment>
<comment type="caution">
    <text evidence="9">The sequence shown here is derived from an EMBL/GenBank/DDBJ whole genome shotgun (WGS) entry which is preliminary data.</text>
</comment>
<dbReference type="InterPro" id="IPR029017">
    <property type="entry name" value="Enolase-like_N"/>
</dbReference>
<reference evidence="9 10" key="1">
    <citation type="submission" date="2022-06" db="EMBL/GenBank/DDBJ databases">
        <title>Draft genome sequence of type strain Streptomyces rubrisoli DSM 42083.</title>
        <authorList>
            <person name="Duangmal K."/>
            <person name="Klaysubun C."/>
        </authorList>
    </citation>
    <scope>NUCLEOTIDE SEQUENCE [LARGE SCALE GENOMIC DNA]</scope>
    <source>
        <strain evidence="9 10">DSM 42083</strain>
    </source>
</reference>
<feature type="region of interest" description="Disordered" evidence="7">
    <location>
        <begin position="352"/>
        <end position="372"/>
    </location>
</feature>
<evidence type="ECO:0000256" key="2">
    <source>
        <dbReference type="ARBA" id="ARBA00022723"/>
    </source>
</evidence>
<keyword evidence="3" id="KW-0460">Magnesium</keyword>
<dbReference type="SUPFAM" id="SSF54826">
    <property type="entry name" value="Enolase N-terminal domain-like"/>
    <property type="match status" value="1"/>
</dbReference>
<dbReference type="InterPro" id="IPR013342">
    <property type="entry name" value="Mandelate_racemase_C"/>
</dbReference>
<feature type="domain" description="Mandelate racemase/muconate lactonizing enzyme C-terminal" evidence="8">
    <location>
        <begin position="161"/>
        <end position="253"/>
    </location>
</feature>
<dbReference type="Gene3D" id="3.20.20.120">
    <property type="entry name" value="Enolase-like C-terminal domain"/>
    <property type="match status" value="1"/>
</dbReference>
<dbReference type="InterPro" id="IPR010197">
    <property type="entry name" value="OSBS/NAAAR"/>
</dbReference>
<protein>
    <recommendedName>
        <fullName evidence="5 6">o-succinylbenzoate synthase</fullName>
        <ecNumber evidence="5 6">4.2.1.113</ecNumber>
    </recommendedName>
</protein>
<dbReference type="InterPro" id="IPR029065">
    <property type="entry name" value="Enolase_C-like"/>
</dbReference>
<accession>A0ABT1PM04</accession>
<dbReference type="NCBIfam" id="TIGR01928">
    <property type="entry name" value="menC_lowGC_arch"/>
    <property type="match status" value="1"/>
</dbReference>
<keyword evidence="10" id="KW-1185">Reference proteome</keyword>
<dbReference type="PANTHER" id="PTHR48073:SF5">
    <property type="entry name" value="O-SUCCINYLBENZOATE SYNTHASE"/>
    <property type="match status" value="1"/>
</dbReference>
<evidence type="ECO:0000256" key="4">
    <source>
        <dbReference type="ARBA" id="ARBA00023239"/>
    </source>
</evidence>
<evidence type="ECO:0000313" key="9">
    <source>
        <dbReference type="EMBL" id="MCQ4045268.1"/>
    </source>
</evidence>
<organism evidence="9 10">
    <name type="scientific">Streptantibioticus rubrisoli</name>
    <dbReference type="NCBI Taxonomy" id="1387313"/>
    <lineage>
        <taxon>Bacteria</taxon>
        <taxon>Bacillati</taxon>
        <taxon>Actinomycetota</taxon>
        <taxon>Actinomycetes</taxon>
        <taxon>Kitasatosporales</taxon>
        <taxon>Streptomycetaceae</taxon>
        <taxon>Streptantibioticus</taxon>
    </lineage>
</organism>
<dbReference type="EMBL" id="JANFNH010000039">
    <property type="protein sequence ID" value="MCQ4045268.1"/>
    <property type="molecule type" value="Genomic_DNA"/>
</dbReference>
<dbReference type="Pfam" id="PF02746">
    <property type="entry name" value="MR_MLE_N"/>
    <property type="match status" value="1"/>
</dbReference>
<evidence type="ECO:0000256" key="1">
    <source>
        <dbReference type="ARBA" id="ARBA00001968"/>
    </source>
</evidence>
<dbReference type="Gene3D" id="3.30.390.10">
    <property type="entry name" value="Enolase-like, N-terminal domain"/>
    <property type="match status" value="1"/>
</dbReference>
<dbReference type="SUPFAM" id="SSF51604">
    <property type="entry name" value="Enolase C-terminal domain-like"/>
    <property type="match status" value="1"/>
</dbReference>
<dbReference type="EC" id="4.2.1.113" evidence="5 6"/>
<keyword evidence="4 9" id="KW-0456">Lyase</keyword>
<dbReference type="RefSeq" id="WP_255931399.1">
    <property type="nucleotide sequence ID" value="NZ_JANFNH010000039.1"/>
</dbReference>
<dbReference type="Proteomes" id="UP001206206">
    <property type="component" value="Unassembled WGS sequence"/>
</dbReference>
<evidence type="ECO:0000256" key="7">
    <source>
        <dbReference type="SAM" id="MobiDB-lite"/>
    </source>
</evidence>
<evidence type="ECO:0000256" key="3">
    <source>
        <dbReference type="ARBA" id="ARBA00022842"/>
    </source>
</evidence>
<dbReference type="SFLD" id="SFLDS00001">
    <property type="entry name" value="Enolase"/>
    <property type="match status" value="1"/>
</dbReference>
<dbReference type="InterPro" id="IPR013341">
    <property type="entry name" value="Mandelate_racemase_N_dom"/>
</dbReference>
<keyword evidence="2" id="KW-0479">Metal-binding</keyword>
<dbReference type="SFLD" id="SFLDG00180">
    <property type="entry name" value="muconate_cycloisomerase"/>
    <property type="match status" value="1"/>
</dbReference>
<dbReference type="SMART" id="SM00922">
    <property type="entry name" value="MR_MLE"/>
    <property type="match status" value="1"/>
</dbReference>
<evidence type="ECO:0000313" key="10">
    <source>
        <dbReference type="Proteomes" id="UP001206206"/>
    </source>
</evidence>